<dbReference type="GO" id="GO:0008081">
    <property type="term" value="F:phosphoric diester hydrolase activity"/>
    <property type="evidence" value="ECO:0007669"/>
    <property type="project" value="InterPro"/>
</dbReference>
<name>A0A9P4PSL6_9PLEO</name>
<dbReference type="SUPFAM" id="SSF51695">
    <property type="entry name" value="PLC-like phosphodiesterases"/>
    <property type="match status" value="1"/>
</dbReference>
<gene>
    <name evidence="3" type="ORF">P171DRAFT_427639</name>
</gene>
<feature type="signal peptide" evidence="2">
    <location>
        <begin position="1"/>
        <end position="20"/>
    </location>
</feature>
<dbReference type="Pfam" id="PF26146">
    <property type="entry name" value="PI-PLC_X"/>
    <property type="match status" value="1"/>
</dbReference>
<feature type="region of interest" description="Disordered" evidence="1">
    <location>
        <begin position="109"/>
        <end position="140"/>
    </location>
</feature>
<dbReference type="GO" id="GO:0006629">
    <property type="term" value="P:lipid metabolic process"/>
    <property type="evidence" value="ECO:0007669"/>
    <property type="project" value="InterPro"/>
</dbReference>
<dbReference type="PANTHER" id="PTHR13593">
    <property type="match status" value="1"/>
</dbReference>
<evidence type="ECO:0000313" key="4">
    <source>
        <dbReference type="Proteomes" id="UP000799764"/>
    </source>
</evidence>
<reference evidence="3" key="1">
    <citation type="journal article" date="2020" name="Stud. Mycol.">
        <title>101 Dothideomycetes genomes: a test case for predicting lifestyles and emergence of pathogens.</title>
        <authorList>
            <person name="Haridas S."/>
            <person name="Albert R."/>
            <person name="Binder M."/>
            <person name="Bloem J."/>
            <person name="Labutti K."/>
            <person name="Salamov A."/>
            <person name="Andreopoulos B."/>
            <person name="Baker S."/>
            <person name="Barry K."/>
            <person name="Bills G."/>
            <person name="Bluhm B."/>
            <person name="Cannon C."/>
            <person name="Castanera R."/>
            <person name="Culley D."/>
            <person name="Daum C."/>
            <person name="Ezra D."/>
            <person name="Gonzalez J."/>
            <person name="Henrissat B."/>
            <person name="Kuo A."/>
            <person name="Liang C."/>
            <person name="Lipzen A."/>
            <person name="Lutzoni F."/>
            <person name="Magnuson J."/>
            <person name="Mondo S."/>
            <person name="Nolan M."/>
            <person name="Ohm R."/>
            <person name="Pangilinan J."/>
            <person name="Park H.-J."/>
            <person name="Ramirez L."/>
            <person name="Alfaro M."/>
            <person name="Sun H."/>
            <person name="Tritt A."/>
            <person name="Yoshinaga Y."/>
            <person name="Zwiers L.-H."/>
            <person name="Turgeon B."/>
            <person name="Goodwin S."/>
            <person name="Spatafora J."/>
            <person name="Crous P."/>
            <person name="Grigoriev I."/>
        </authorList>
    </citation>
    <scope>NUCLEOTIDE SEQUENCE</scope>
    <source>
        <strain evidence="3">CBS 690.94</strain>
    </source>
</reference>
<keyword evidence="4" id="KW-1185">Reference proteome</keyword>
<comment type="caution">
    <text evidence="3">The sequence shown here is derived from an EMBL/GenBank/DDBJ whole genome shotgun (WGS) entry which is preliminary data.</text>
</comment>
<sequence length="461" mass="49274">MPPSIISLLSIFLAAQPIFAQDPSSSEDLASPTPISRSSLTSSSISTASVSVATPSGPQTVVLDYGSILVTSVVGESVVGGTSNNSTAAPSSASASSSSQSTSTGSLVAITGVNPAGSSKATATTSSRPRPSNTRPCNGHAELCNRKLSNVTMVVAHNSPFAVPHNAASNQVYPVLDQLENGIRGLQFETHYPNATAGLQLCHTSCDLLNVGTLESYLTTVRGWLDTHPYEVIAIMMGNDNHVPPTTYIEPFQNAGMLQYLYTPPKPNATLDDWPTLAQMILLNKRVVVMLDYLANQTEVPWLLDEFSYEWQTPFSPTDPAFPCTAQRPSNQDDEVSRNKMYMANHNLNIELELLGLNVLIPAYTLLDEVNAVSGNGSLGRNVDNCTAMWGRPPNWLLVDYYNFGDFNGSVFQVAADANGISYDRNDCCGSAVANAAADTDIHKLALSVFTAILSVCLLML</sequence>
<organism evidence="3 4">
    <name type="scientific">Karstenula rhodostoma CBS 690.94</name>
    <dbReference type="NCBI Taxonomy" id="1392251"/>
    <lineage>
        <taxon>Eukaryota</taxon>
        <taxon>Fungi</taxon>
        <taxon>Dikarya</taxon>
        <taxon>Ascomycota</taxon>
        <taxon>Pezizomycotina</taxon>
        <taxon>Dothideomycetes</taxon>
        <taxon>Pleosporomycetidae</taxon>
        <taxon>Pleosporales</taxon>
        <taxon>Massarineae</taxon>
        <taxon>Didymosphaeriaceae</taxon>
        <taxon>Karstenula</taxon>
    </lineage>
</organism>
<dbReference type="InterPro" id="IPR017946">
    <property type="entry name" value="PLC-like_Pdiesterase_TIM-brl"/>
</dbReference>
<dbReference type="Gene3D" id="3.20.20.190">
    <property type="entry name" value="Phosphatidylinositol (PI) phosphodiesterase"/>
    <property type="match status" value="1"/>
</dbReference>
<feature type="compositionally biased region" description="Low complexity" evidence="1">
    <location>
        <begin position="116"/>
        <end position="127"/>
    </location>
</feature>
<dbReference type="Proteomes" id="UP000799764">
    <property type="component" value="Unassembled WGS sequence"/>
</dbReference>
<dbReference type="PANTHER" id="PTHR13593:SF140">
    <property type="entry name" value="PLC-LIKE PHOSPHODIESTERASE"/>
    <property type="match status" value="1"/>
</dbReference>
<dbReference type="EMBL" id="MU001494">
    <property type="protein sequence ID" value="KAF2449442.1"/>
    <property type="molecule type" value="Genomic_DNA"/>
</dbReference>
<dbReference type="InterPro" id="IPR051057">
    <property type="entry name" value="PI-PLC_domain"/>
</dbReference>
<dbReference type="AlphaFoldDB" id="A0A9P4PSL6"/>
<proteinExistence type="predicted"/>
<evidence type="ECO:0000313" key="3">
    <source>
        <dbReference type="EMBL" id="KAF2449442.1"/>
    </source>
</evidence>
<dbReference type="OrthoDB" id="7984201at2759"/>
<accession>A0A9P4PSL6</accession>
<protein>
    <submittedName>
        <fullName evidence="3">PLC-like phosphodiesterase</fullName>
    </submittedName>
</protein>
<keyword evidence="2" id="KW-0732">Signal</keyword>
<evidence type="ECO:0000256" key="1">
    <source>
        <dbReference type="SAM" id="MobiDB-lite"/>
    </source>
</evidence>
<feature type="chain" id="PRO_5040401687" evidence="2">
    <location>
        <begin position="21"/>
        <end position="461"/>
    </location>
</feature>
<evidence type="ECO:0000256" key="2">
    <source>
        <dbReference type="SAM" id="SignalP"/>
    </source>
</evidence>